<dbReference type="Pfam" id="PF01743">
    <property type="entry name" value="PolyA_pol"/>
    <property type="match status" value="1"/>
</dbReference>
<evidence type="ECO:0000256" key="1">
    <source>
        <dbReference type="ARBA" id="ARBA00007265"/>
    </source>
</evidence>
<dbReference type="EMBL" id="JAJTJA010000007">
    <property type="protein sequence ID" value="KAH8696710.1"/>
    <property type="molecule type" value="Genomic_DNA"/>
</dbReference>
<evidence type="ECO:0000313" key="7">
    <source>
        <dbReference type="EMBL" id="KAH8696710.1"/>
    </source>
</evidence>
<dbReference type="SUPFAM" id="SSF48371">
    <property type="entry name" value="ARM repeat"/>
    <property type="match status" value="1"/>
</dbReference>
<dbReference type="FunFam" id="3.30.460.10:FF:000019">
    <property type="entry name" value="tRNA nucleotidyltransferase cca2"/>
    <property type="match status" value="1"/>
</dbReference>
<gene>
    <name evidence="7" type="ORF">BGW36DRAFT_398191</name>
</gene>
<reference evidence="7" key="1">
    <citation type="submission" date="2021-12" db="EMBL/GenBank/DDBJ databases">
        <title>Convergent genome expansion in fungi linked to evolution of root-endophyte symbiosis.</title>
        <authorList>
            <consortium name="DOE Joint Genome Institute"/>
            <person name="Ke Y.-H."/>
            <person name="Bonito G."/>
            <person name="Liao H.-L."/>
            <person name="Looney B."/>
            <person name="Rojas-Flechas A."/>
            <person name="Nash J."/>
            <person name="Hameed K."/>
            <person name="Schadt C."/>
            <person name="Martin F."/>
            <person name="Crous P.W."/>
            <person name="Miettinen O."/>
            <person name="Magnuson J.K."/>
            <person name="Labbe J."/>
            <person name="Jacobson D."/>
            <person name="Doktycz M.J."/>
            <person name="Veneault-Fourrey C."/>
            <person name="Kuo A."/>
            <person name="Mondo S."/>
            <person name="Calhoun S."/>
            <person name="Riley R."/>
            <person name="Ohm R."/>
            <person name="LaButti K."/>
            <person name="Andreopoulos B."/>
            <person name="Pangilinan J."/>
            <person name="Nolan M."/>
            <person name="Tritt A."/>
            <person name="Clum A."/>
            <person name="Lipzen A."/>
            <person name="Daum C."/>
            <person name="Barry K."/>
            <person name="Grigoriev I.V."/>
            <person name="Vilgalys R."/>
        </authorList>
    </citation>
    <scope>NUCLEOTIDE SEQUENCE</scope>
    <source>
        <strain evidence="7">PMI_201</strain>
    </source>
</reference>
<dbReference type="SUPFAM" id="SSF81891">
    <property type="entry name" value="Poly A polymerase C-terminal region-like"/>
    <property type="match status" value="1"/>
</dbReference>
<dbReference type="InterPro" id="IPR043519">
    <property type="entry name" value="NT_sf"/>
</dbReference>
<dbReference type="Gene3D" id="1.10.3090.10">
    <property type="entry name" value="cca-adding enzyme, domain 2"/>
    <property type="match status" value="1"/>
</dbReference>
<dbReference type="GO" id="GO:0003723">
    <property type="term" value="F:RNA binding"/>
    <property type="evidence" value="ECO:0007669"/>
    <property type="project" value="UniProtKB-KW"/>
</dbReference>
<comment type="similarity">
    <text evidence="1 5">Belongs to the tRNA nucleotidyltransferase/poly(A) polymerase family.</text>
</comment>
<evidence type="ECO:0000259" key="6">
    <source>
        <dbReference type="Pfam" id="PF01743"/>
    </source>
</evidence>
<dbReference type="CDD" id="cd05398">
    <property type="entry name" value="NT_ClassII-CCAase"/>
    <property type="match status" value="1"/>
</dbReference>
<evidence type="ECO:0000313" key="8">
    <source>
        <dbReference type="Proteomes" id="UP001201262"/>
    </source>
</evidence>
<dbReference type="GO" id="GO:0110078">
    <property type="term" value="C:TTT Hsp90 cochaperone complex"/>
    <property type="evidence" value="ECO:0007669"/>
    <property type="project" value="InterPro"/>
</dbReference>
<dbReference type="Pfam" id="PF10521">
    <property type="entry name" value="Tti2"/>
    <property type="match status" value="1"/>
</dbReference>
<dbReference type="InterPro" id="IPR018870">
    <property type="entry name" value="Tti2"/>
</dbReference>
<protein>
    <submittedName>
        <fullName evidence="7">ATP:tRNA-specific tRNA nucleotidyltransferase</fullName>
    </submittedName>
</protein>
<dbReference type="GO" id="GO:0005739">
    <property type="term" value="C:mitochondrion"/>
    <property type="evidence" value="ECO:0007669"/>
    <property type="project" value="UniProtKB-ARBA"/>
</dbReference>
<keyword evidence="8" id="KW-1185">Reference proteome</keyword>
<evidence type="ECO:0000256" key="5">
    <source>
        <dbReference type="RuleBase" id="RU003953"/>
    </source>
</evidence>
<evidence type="ECO:0000256" key="2">
    <source>
        <dbReference type="ARBA" id="ARBA00022679"/>
    </source>
</evidence>
<dbReference type="InterPro" id="IPR002646">
    <property type="entry name" value="PolA_pol_head_dom"/>
</dbReference>
<dbReference type="SUPFAM" id="SSF81301">
    <property type="entry name" value="Nucleotidyltransferase"/>
    <property type="match status" value="1"/>
</dbReference>
<sequence>MGVQAEGVQQPLPRIELTPLENLIQRLLLDVKHYIETKEKPEGVKTQEELVLRFTGGWVRDKLLGVSSHDIDVAISTMTGFQFGSLLKEYLDDPENLAKYKDSENPTLNDDIVKIHKIDANPEKSKHLETITTKLFGLDIDLVNLRKETYTEESRNPQMEFGTAEEDALRRDATVNAMFYNLNTGTLEDYTGKGLQDLEQKLIRTPLEAYQTFKDDPLRVLRLIRFASRLGYRIDDESQEAMQNKDIKEALKLKISKERVGAEVEKMLRGPDPKSALKFIDSLSLYSTIFANQRDDTNTTTDSWHLVYDAFDKIARPSETSDDISQRTKHVHDILIRDENDTYHAWLVAAFAPWALVPARETKFKSEKPPVIVRAAEVARDNLRSENKVVSLLKDSVSHFEEMRIFKNNLISNAIPGTAPEVRQHVGLTIRSWRKDWRMIAVMALLQEIMAGAEFSTVILEYDRFLSYLETENLLDVTDLRPIVNGNEISAALGVRSGRWLSAALEMMIEWQLLHPEITEKEKALQENIRLAARKYITETGSEDLTSFATEASGETVTIKTLWAEITSHDALDTSTLNEDLLVVQYVLKQWSSSGQLGVDDKQAAQAMYRSTLSLAISCIQTLNSIFPAAEAANLADIITALASFTNKRDPWTTSISYSGALAVLGLFVQTRKTVFWEVLEQICVSKIRPIFAKTKTPAITAAGRKNLHPTPQPRFDGNIFNPEAKPWKHVNVYVTTVLEWLLSEYTPSDASRLESDFHFYIPPILSLLDDESLPFKFRGCNLLFSFLKPIQPSNSDLLQRTNLSSVFDDALTPNLLSLPKITPEEESLQLLKATYEALLLTIQTRYHTRQNKAAYTSRITKLLRDNIISSFHHISSYTPTSMEEPSTLVSFPYPRLSTFILKELRIITQELGIHTSKYLQEIVPMIYSTLTNPFGTAHPPLLEAGVAAAQAVIFNSHPRIWRYRGELLSAFCECWLHVYQDEKEMGDPNSNSRLRDVMRRLQGAVYLLKTAVIGADNLKQEDFETVNCAEIEALIGADEDLKGLFQGSADGNLHNDYFE</sequence>
<dbReference type="PANTHER" id="PTHR13734:SF5">
    <property type="entry name" value="CCA TRNA NUCLEOTIDYLTRANSFERASE, MITOCHONDRIAL"/>
    <property type="match status" value="1"/>
</dbReference>
<evidence type="ECO:0000256" key="4">
    <source>
        <dbReference type="ARBA" id="ARBA00034736"/>
    </source>
</evidence>
<accession>A0AAD4PVN5</accession>
<dbReference type="Gene3D" id="3.30.460.10">
    <property type="entry name" value="Beta Polymerase, domain 2"/>
    <property type="match status" value="1"/>
</dbReference>
<dbReference type="GeneID" id="70248670"/>
<keyword evidence="2 5" id="KW-0808">Transferase</keyword>
<feature type="domain" description="Poly A polymerase head" evidence="6">
    <location>
        <begin position="52"/>
        <end position="204"/>
    </location>
</feature>
<keyword evidence="3 5" id="KW-0694">RNA-binding</keyword>
<comment type="caution">
    <text evidence="7">The sequence shown here is derived from an EMBL/GenBank/DDBJ whole genome shotgun (WGS) entry which is preliminary data.</text>
</comment>
<dbReference type="GO" id="GO:0052929">
    <property type="term" value="F:ATP:3'-cytidine-cytidine-tRNA adenylyltransferase activity"/>
    <property type="evidence" value="ECO:0007669"/>
    <property type="project" value="TreeGrafter"/>
</dbReference>
<dbReference type="GO" id="GO:0001680">
    <property type="term" value="P:tRNA 3'-terminal CCA addition"/>
    <property type="evidence" value="ECO:0007669"/>
    <property type="project" value="TreeGrafter"/>
</dbReference>
<dbReference type="RefSeq" id="XP_046071646.1">
    <property type="nucleotide sequence ID" value="XM_046218383.1"/>
</dbReference>
<dbReference type="GO" id="GO:0052927">
    <property type="term" value="F:CC tRNA cytidylyltransferase activity"/>
    <property type="evidence" value="ECO:0007669"/>
    <property type="project" value="TreeGrafter"/>
</dbReference>
<dbReference type="AlphaFoldDB" id="A0AAD4PVN5"/>
<evidence type="ECO:0000256" key="3">
    <source>
        <dbReference type="ARBA" id="ARBA00022884"/>
    </source>
</evidence>
<name>A0AAD4PVN5_9EURO</name>
<dbReference type="PANTHER" id="PTHR13734">
    <property type="entry name" value="TRNA-NUCLEOTIDYLTRANSFERASE"/>
    <property type="match status" value="1"/>
</dbReference>
<dbReference type="Proteomes" id="UP001201262">
    <property type="component" value="Unassembled WGS sequence"/>
</dbReference>
<proteinExistence type="inferred from homology"/>
<dbReference type="InterPro" id="IPR016024">
    <property type="entry name" value="ARM-type_fold"/>
</dbReference>
<organism evidence="7 8">
    <name type="scientific">Talaromyces proteolyticus</name>
    <dbReference type="NCBI Taxonomy" id="1131652"/>
    <lineage>
        <taxon>Eukaryota</taxon>
        <taxon>Fungi</taxon>
        <taxon>Dikarya</taxon>
        <taxon>Ascomycota</taxon>
        <taxon>Pezizomycotina</taxon>
        <taxon>Eurotiomycetes</taxon>
        <taxon>Eurotiomycetidae</taxon>
        <taxon>Eurotiales</taxon>
        <taxon>Trichocomaceae</taxon>
        <taxon>Talaromyces</taxon>
        <taxon>Talaromyces sect. Bacilispori</taxon>
    </lineage>
</organism>
<comment type="similarity">
    <text evidence="4">Belongs to the TTI2 family.</text>
</comment>